<dbReference type="PANTHER" id="PTHR21110:SF0">
    <property type="entry name" value="PHOSPHOPENTOMUTASE"/>
    <property type="match status" value="1"/>
</dbReference>
<keyword evidence="2" id="KW-0479">Metal-binding</keyword>
<dbReference type="GO" id="GO:0000287">
    <property type="term" value="F:magnesium ion binding"/>
    <property type="evidence" value="ECO:0007669"/>
    <property type="project" value="InterPro"/>
</dbReference>
<sequence length="418" mass="43377">MTATILVLDGFGVGAMPDAGEIRSADSRADTFGSLSLWAGARDRSALRVPHLAALGLATLRPDLGLGSAALTLPRVARRAALGYPGADTFAGHQTMMGADMSHVVLRRLEESLDEVRAALHAAGHRTALLDGGPVIVVDDELLVHDNLEADPGLIWNVSARLDYMPWESILHVASAVRSVAPVARVIAVGGYSSEPLPAAVRPGAFGVVGLDTPASGFYRNGGLRVQHFGADIDHRHQLPEVTARAGLPVTLIGKAADILATDADVVRLPGVSTERVLADAVRAAHSGGLVVANVQQTDLAGHQQDPARFIELLEQVDATIPNLLDALGPGDLLVVVADHGNDPLIGHAHHTREYVPVLAASGGRHRADCANGAMRGVDLESLADVGASVAAHLGLDPNDLAHGSPTDLLALGGATHR</sequence>
<dbReference type="InterPro" id="IPR006124">
    <property type="entry name" value="Metalloenzyme"/>
</dbReference>
<dbReference type="Proteomes" id="UP000293852">
    <property type="component" value="Unassembled WGS sequence"/>
</dbReference>
<dbReference type="GO" id="GO:0005829">
    <property type="term" value="C:cytosol"/>
    <property type="evidence" value="ECO:0007669"/>
    <property type="project" value="TreeGrafter"/>
</dbReference>
<name>A0A4Q7M6X6_9MICO</name>
<comment type="caution">
    <text evidence="5">The sequence shown here is derived from an EMBL/GenBank/DDBJ whole genome shotgun (WGS) entry which is preliminary data.</text>
</comment>
<dbReference type="InterPro" id="IPR017850">
    <property type="entry name" value="Alkaline_phosphatase_core_sf"/>
</dbReference>
<proteinExistence type="inferred from homology"/>
<dbReference type="AlphaFoldDB" id="A0A4Q7M6X6"/>
<accession>A0A4Q7M6X6</accession>
<dbReference type="SUPFAM" id="SSF53649">
    <property type="entry name" value="Alkaline phosphatase-like"/>
    <property type="match status" value="1"/>
</dbReference>
<dbReference type="GO" id="GO:0043094">
    <property type="term" value="P:metabolic compound salvage"/>
    <property type="evidence" value="ECO:0007669"/>
    <property type="project" value="InterPro"/>
</dbReference>
<dbReference type="PANTHER" id="PTHR21110">
    <property type="entry name" value="PHOSPHOPENTOMUTASE"/>
    <property type="match status" value="1"/>
</dbReference>
<evidence type="ECO:0000313" key="5">
    <source>
        <dbReference type="EMBL" id="RZS62378.1"/>
    </source>
</evidence>
<comment type="similarity">
    <text evidence="1">Belongs to the phosphopentomutase family.</text>
</comment>
<evidence type="ECO:0000259" key="4">
    <source>
        <dbReference type="Pfam" id="PF01676"/>
    </source>
</evidence>
<organism evidence="5 6">
    <name type="scientific">Xylanimonas ulmi</name>
    <dbReference type="NCBI Taxonomy" id="228973"/>
    <lineage>
        <taxon>Bacteria</taxon>
        <taxon>Bacillati</taxon>
        <taxon>Actinomycetota</taxon>
        <taxon>Actinomycetes</taxon>
        <taxon>Micrococcales</taxon>
        <taxon>Promicromonosporaceae</taxon>
        <taxon>Xylanimonas</taxon>
    </lineage>
</organism>
<protein>
    <submittedName>
        <fullName evidence="5">Phosphopentomutase</fullName>
    </submittedName>
</protein>
<dbReference type="Pfam" id="PF01676">
    <property type="entry name" value="Metalloenzyme"/>
    <property type="match status" value="1"/>
</dbReference>
<dbReference type="GO" id="GO:0008973">
    <property type="term" value="F:phosphopentomutase activity"/>
    <property type="evidence" value="ECO:0007669"/>
    <property type="project" value="InterPro"/>
</dbReference>
<gene>
    <name evidence="5" type="ORF">EV386_2710</name>
</gene>
<dbReference type="GO" id="GO:0009117">
    <property type="term" value="P:nucleotide metabolic process"/>
    <property type="evidence" value="ECO:0007669"/>
    <property type="project" value="InterPro"/>
</dbReference>
<dbReference type="OrthoDB" id="9769930at2"/>
<evidence type="ECO:0000256" key="3">
    <source>
        <dbReference type="ARBA" id="ARBA00023211"/>
    </source>
</evidence>
<dbReference type="EMBL" id="SGWX01000001">
    <property type="protein sequence ID" value="RZS62378.1"/>
    <property type="molecule type" value="Genomic_DNA"/>
</dbReference>
<dbReference type="RefSeq" id="WP_130415779.1">
    <property type="nucleotide sequence ID" value="NZ_SGWX01000001.1"/>
</dbReference>
<feature type="domain" description="Metalloenzyme" evidence="4">
    <location>
        <begin position="2"/>
        <end position="397"/>
    </location>
</feature>
<keyword evidence="6" id="KW-1185">Reference proteome</keyword>
<dbReference type="Gene3D" id="3.40.720.10">
    <property type="entry name" value="Alkaline Phosphatase, subunit A"/>
    <property type="match status" value="2"/>
</dbReference>
<dbReference type="InterPro" id="IPR010045">
    <property type="entry name" value="DeoB"/>
</dbReference>
<evidence type="ECO:0000256" key="2">
    <source>
        <dbReference type="ARBA" id="ARBA00022723"/>
    </source>
</evidence>
<keyword evidence="3" id="KW-0464">Manganese</keyword>
<reference evidence="5 6" key="1">
    <citation type="submission" date="2019-02" db="EMBL/GenBank/DDBJ databases">
        <title>Sequencing the genomes of 1000 actinobacteria strains.</title>
        <authorList>
            <person name="Klenk H.-P."/>
        </authorList>
    </citation>
    <scope>NUCLEOTIDE SEQUENCE [LARGE SCALE GENOMIC DNA]</scope>
    <source>
        <strain evidence="5 6">DSM 16932</strain>
    </source>
</reference>
<evidence type="ECO:0000256" key="1">
    <source>
        <dbReference type="ARBA" id="ARBA00010373"/>
    </source>
</evidence>
<dbReference type="NCBIfam" id="NF009049">
    <property type="entry name" value="PRK12383.1"/>
    <property type="match status" value="1"/>
</dbReference>
<evidence type="ECO:0000313" key="6">
    <source>
        <dbReference type="Proteomes" id="UP000293852"/>
    </source>
</evidence>